<dbReference type="OrthoDB" id="53191at2"/>
<proteinExistence type="predicted"/>
<reference evidence="2 3" key="2">
    <citation type="submission" date="2019-09" db="EMBL/GenBank/DDBJ databases">
        <authorList>
            <person name="Jin C."/>
        </authorList>
    </citation>
    <scope>NUCLEOTIDE SEQUENCE [LARGE SCALE GENOMIC DNA]</scope>
    <source>
        <strain evidence="2 3">AN110305</strain>
    </source>
</reference>
<feature type="chain" id="PRO_5023111576" evidence="1">
    <location>
        <begin position="27"/>
        <end position="693"/>
    </location>
</feature>
<protein>
    <submittedName>
        <fullName evidence="2">Uncharacterized protein</fullName>
    </submittedName>
</protein>
<keyword evidence="3" id="KW-1185">Reference proteome</keyword>
<accession>A0A5B2XKG6</accession>
<dbReference type="AlphaFoldDB" id="A0A5B2XKG6"/>
<sequence length="693" mass="73629">MRAIGRIRWVTLGVIGALAALTGVAAAPASGATAPPRVDLRVLVVSDGTPWVDAISQQLTSEGVPITVIQAGQPGRPAITDGFLADQLNGTPWAKFQGVVLPNQAPAGVTAAELASLAAYEQRFGIRQVDAFTYSSPAVGLNTPIFAGTLDGVTAKLTTAATADAFRYLRGPVAFEDNDPKIAESYGYLATPLPDDPTTGAHFEPYLTATVPGTNTQGTLAGVYRQGGREQLVLGFGYNNFQQQYRLLSHGVVTWLTKGVHLGYYRNYFSVHIDDVFSEDSRWSDVGKCTPGEGDCAPGVPATTPVRMNSADVVNAMLWQATHNYQLDLLFNAAGSDEAVAQNGYDPLTGTLLALHGSFRWVNHTYSHAFLGCVQDFTVIPWRCATDPATGQTLYVDQQTISDEISKNVAWAGAHGLPIRSDELVGGEHSGTFILPQQPNDNPNFLAALAQNGIGWLGLDASREKTQRAVGPALGVPRHPINVFYNVANPAEEVSEYNWIYTSRANGGSGICEDHPDTTTCITPLDPRTGFASYIVPKQTQITMGFVLANDPRPHYMHQTNLAEGRLAYPVLDAVLSSYRSMFAANTPVTNPRLADSGLALERQDAWRAAVNAGTVSGYVQGGAVTIQAPAGIEVPVTVPEGTKVGGAAFGQQYAGERSAYQRVDAAHPTVALALPSAPYAPQAAPAPAARRS</sequence>
<feature type="signal peptide" evidence="1">
    <location>
        <begin position="1"/>
        <end position="26"/>
    </location>
</feature>
<dbReference type="Proteomes" id="UP000323454">
    <property type="component" value="Unassembled WGS sequence"/>
</dbReference>
<reference evidence="2 3" key="1">
    <citation type="submission" date="2019-09" db="EMBL/GenBank/DDBJ databases">
        <title>Goodfellowia gen. nov., a new genus of the Pseudonocardineae related to Actinoalloteichus, containing Goodfellowia coeruleoviolacea gen. nov., comb. nov. gen. nov., comb. nov.</title>
        <authorList>
            <person name="Labeda D."/>
        </authorList>
    </citation>
    <scope>NUCLEOTIDE SEQUENCE [LARGE SCALE GENOMIC DNA]</scope>
    <source>
        <strain evidence="2 3">AN110305</strain>
    </source>
</reference>
<dbReference type="RefSeq" id="WP_149849338.1">
    <property type="nucleotide sequence ID" value="NZ_VUOB01000018.1"/>
</dbReference>
<evidence type="ECO:0000256" key="1">
    <source>
        <dbReference type="SAM" id="SignalP"/>
    </source>
</evidence>
<name>A0A5B2XKG6_9PSEU</name>
<comment type="caution">
    <text evidence="2">The sequence shown here is derived from an EMBL/GenBank/DDBJ whole genome shotgun (WGS) entry which is preliminary data.</text>
</comment>
<evidence type="ECO:0000313" key="3">
    <source>
        <dbReference type="Proteomes" id="UP000323454"/>
    </source>
</evidence>
<organism evidence="2 3">
    <name type="scientific">Solihabitans fulvus</name>
    <dbReference type="NCBI Taxonomy" id="1892852"/>
    <lineage>
        <taxon>Bacteria</taxon>
        <taxon>Bacillati</taxon>
        <taxon>Actinomycetota</taxon>
        <taxon>Actinomycetes</taxon>
        <taxon>Pseudonocardiales</taxon>
        <taxon>Pseudonocardiaceae</taxon>
        <taxon>Solihabitans</taxon>
    </lineage>
</organism>
<gene>
    <name evidence="2" type="ORF">F0L68_10625</name>
</gene>
<keyword evidence="1" id="KW-0732">Signal</keyword>
<evidence type="ECO:0000313" key="2">
    <source>
        <dbReference type="EMBL" id="KAA2263262.1"/>
    </source>
</evidence>
<dbReference type="EMBL" id="VUOB01000018">
    <property type="protein sequence ID" value="KAA2263262.1"/>
    <property type="molecule type" value="Genomic_DNA"/>
</dbReference>